<keyword evidence="2" id="KW-1185">Reference proteome</keyword>
<dbReference type="InterPro" id="IPR008912">
    <property type="entry name" value="Uncharacterised_CoxE"/>
</dbReference>
<accession>A0A0J1FQD7</accession>
<dbReference type="STRING" id="476652.DEAC_c27400"/>
<dbReference type="SUPFAM" id="SSF53300">
    <property type="entry name" value="vWA-like"/>
    <property type="match status" value="1"/>
</dbReference>
<protein>
    <submittedName>
        <fullName evidence="1">VWA domain containing CoxE-like protein</fullName>
    </submittedName>
</protein>
<dbReference type="InterPro" id="IPR036465">
    <property type="entry name" value="vWFA_dom_sf"/>
</dbReference>
<dbReference type="RefSeq" id="WP_047810580.1">
    <property type="nucleotide sequence ID" value="NZ_LDZY01000009.1"/>
</dbReference>
<dbReference type="PANTHER" id="PTHR39338:SF5">
    <property type="entry name" value="BLR6139 PROTEIN"/>
    <property type="match status" value="1"/>
</dbReference>
<sequence>MNGWDFLRLINGLRQASIMISSEDVRDVQICLDRFPMIAEKQIMKALLIRRPQDLIMFESVWRIIFAANLLGTADDAEDSTRVINIEDKNSPSIGGQGVGRGFGGISLSNSEGHDVSKDLTLKINPAKLEVLMNKIGAFDDLVKAVLADMNYYTWINSYELDYQRGSLTEEEWYAHLNLRSSIIDEIRHQVLALQVHKENSWQPLARQHFLVKPLSNLTDLEKSLVKSSIRKWTRKLAVRPGQRWKPTTRRGLIDIARIVRQSVQCNGLIFKLSFHQRIPRAPELIVLCDVSNSMAPFVEFLIFLISCFKRCYRKIRVCFFIETVWDVSDFIWDEDFEDIRQKITSWGHKISLGYSDYGAAFKELAENYLVNVSARGTIVILGDGKNNYRSPQKEYIAQISERVKQIFWLNPLNAEEWNDPDNIMKHYQPFYRKAYRCRSAEDLLKIVRDVF</sequence>
<dbReference type="AlphaFoldDB" id="A0A0J1FQD7"/>
<dbReference type="Pfam" id="PF05762">
    <property type="entry name" value="VWA_CoxE"/>
    <property type="match status" value="1"/>
</dbReference>
<comment type="caution">
    <text evidence="1">The sequence shown here is derived from an EMBL/GenBank/DDBJ whole genome shotgun (WGS) entry which is preliminary data.</text>
</comment>
<reference evidence="1 2" key="1">
    <citation type="submission" date="2015-06" db="EMBL/GenBank/DDBJ databases">
        <title>Draft genome of the moderately acidophilic sulfate reducer Candidatus Desulfosporosinus acididurans strain M1.</title>
        <authorList>
            <person name="Poehlein A."/>
            <person name="Petzsch P."/>
            <person name="Johnson B.D."/>
            <person name="Schloemann M."/>
            <person name="Daniel R."/>
            <person name="Muehling M."/>
        </authorList>
    </citation>
    <scope>NUCLEOTIDE SEQUENCE [LARGE SCALE GENOMIC DNA]</scope>
    <source>
        <strain evidence="1 2">M1</strain>
    </source>
</reference>
<organism evidence="1 2">
    <name type="scientific">Desulfosporosinus acididurans</name>
    <dbReference type="NCBI Taxonomy" id="476652"/>
    <lineage>
        <taxon>Bacteria</taxon>
        <taxon>Bacillati</taxon>
        <taxon>Bacillota</taxon>
        <taxon>Clostridia</taxon>
        <taxon>Eubacteriales</taxon>
        <taxon>Desulfitobacteriaceae</taxon>
        <taxon>Desulfosporosinus</taxon>
    </lineage>
</organism>
<dbReference type="PATRIC" id="fig|476652.3.peg.2868"/>
<proteinExistence type="predicted"/>
<name>A0A0J1FQD7_9FIRM</name>
<evidence type="ECO:0000313" key="2">
    <source>
        <dbReference type="Proteomes" id="UP000036356"/>
    </source>
</evidence>
<dbReference type="Proteomes" id="UP000036356">
    <property type="component" value="Unassembled WGS sequence"/>
</dbReference>
<dbReference type="PANTHER" id="PTHR39338">
    <property type="entry name" value="BLL5662 PROTEIN-RELATED"/>
    <property type="match status" value="1"/>
</dbReference>
<gene>
    <name evidence="1" type="ORF">DEAC_c27400</name>
</gene>
<evidence type="ECO:0000313" key="1">
    <source>
        <dbReference type="EMBL" id="KLU65188.1"/>
    </source>
</evidence>
<dbReference type="EMBL" id="LDZY01000009">
    <property type="protein sequence ID" value="KLU65188.1"/>
    <property type="molecule type" value="Genomic_DNA"/>
</dbReference>